<comment type="caution">
    <text evidence="1">The sequence shown here is derived from an EMBL/GenBank/DDBJ whole genome shotgun (WGS) entry which is preliminary data.</text>
</comment>
<protein>
    <submittedName>
        <fullName evidence="1">Uncharacterized protein</fullName>
    </submittedName>
</protein>
<reference evidence="1" key="1">
    <citation type="journal article" date="2020" name="New Phytol.">
        <title>Comparative genomics reveals dynamic genome evolution in host specialist ectomycorrhizal fungi.</title>
        <authorList>
            <person name="Lofgren L.A."/>
            <person name="Nguyen N.H."/>
            <person name="Vilgalys R."/>
            <person name="Ruytinx J."/>
            <person name="Liao H.L."/>
            <person name="Branco S."/>
            <person name="Kuo A."/>
            <person name="LaButti K."/>
            <person name="Lipzen A."/>
            <person name="Andreopoulos W."/>
            <person name="Pangilinan J."/>
            <person name="Riley R."/>
            <person name="Hundley H."/>
            <person name="Na H."/>
            <person name="Barry K."/>
            <person name="Grigoriev I.V."/>
            <person name="Stajich J.E."/>
            <person name="Kennedy P.G."/>
        </authorList>
    </citation>
    <scope>NUCLEOTIDE SEQUENCE</scope>
    <source>
        <strain evidence="1">DOB743</strain>
    </source>
</reference>
<dbReference type="EMBL" id="JABBWD010000003">
    <property type="protein sequence ID" value="KAG1782508.1"/>
    <property type="molecule type" value="Genomic_DNA"/>
</dbReference>
<dbReference type="OrthoDB" id="348976at2759"/>
<name>A0A9P7D835_9AGAM</name>
<organism evidence="1 2">
    <name type="scientific">Suillus placidus</name>
    <dbReference type="NCBI Taxonomy" id="48579"/>
    <lineage>
        <taxon>Eukaryota</taxon>
        <taxon>Fungi</taxon>
        <taxon>Dikarya</taxon>
        <taxon>Basidiomycota</taxon>
        <taxon>Agaricomycotina</taxon>
        <taxon>Agaricomycetes</taxon>
        <taxon>Agaricomycetidae</taxon>
        <taxon>Boletales</taxon>
        <taxon>Suillineae</taxon>
        <taxon>Suillaceae</taxon>
        <taxon>Suillus</taxon>
    </lineage>
</organism>
<keyword evidence="2" id="KW-1185">Reference proteome</keyword>
<dbReference type="AlphaFoldDB" id="A0A9P7D835"/>
<gene>
    <name evidence="1" type="ORF">EV702DRAFT_386529</name>
</gene>
<sequence length="164" mass="17698">MGTTQEDRVDEAKAFELYGHKPGISIPTMAGGGRIGGIASDGHGRCERCARFKLRQASPSLPRLALGPYLSQALARTLAQTLSHTGQIPDFLRRTVFTSALEGAWTGVGHREMVWCHQMVRIFCGYTTRVTVVVYARLVTSLVARAALELGGANSNVDMTGHLA</sequence>
<evidence type="ECO:0000313" key="2">
    <source>
        <dbReference type="Proteomes" id="UP000714275"/>
    </source>
</evidence>
<evidence type="ECO:0000313" key="1">
    <source>
        <dbReference type="EMBL" id="KAG1782508.1"/>
    </source>
</evidence>
<dbReference type="Proteomes" id="UP000714275">
    <property type="component" value="Unassembled WGS sequence"/>
</dbReference>
<accession>A0A9P7D835</accession>
<proteinExistence type="predicted"/>